<dbReference type="Proteomes" id="UP000297946">
    <property type="component" value="Unassembled WGS sequence"/>
</dbReference>
<dbReference type="EMBL" id="RQER01000008">
    <property type="protein sequence ID" value="TGJ99913.1"/>
    <property type="molecule type" value="Genomic_DNA"/>
</dbReference>
<evidence type="ECO:0000313" key="2">
    <source>
        <dbReference type="Proteomes" id="UP000297946"/>
    </source>
</evidence>
<protein>
    <submittedName>
        <fullName evidence="1">Uncharacterized protein</fullName>
    </submittedName>
</protein>
<name>A0A5R2AT72_9LEPT</name>
<evidence type="ECO:0000313" key="1">
    <source>
        <dbReference type="EMBL" id="TGJ99913.1"/>
    </source>
</evidence>
<organism evidence="1 2">
    <name type="scientific">Leptospira langatensis</name>
    <dbReference type="NCBI Taxonomy" id="2484983"/>
    <lineage>
        <taxon>Bacteria</taxon>
        <taxon>Pseudomonadati</taxon>
        <taxon>Spirochaetota</taxon>
        <taxon>Spirochaetia</taxon>
        <taxon>Leptospirales</taxon>
        <taxon>Leptospiraceae</taxon>
        <taxon>Leptospira</taxon>
    </lineage>
</organism>
<comment type="caution">
    <text evidence="1">The sequence shown here is derived from an EMBL/GenBank/DDBJ whole genome shotgun (WGS) entry which is preliminary data.</text>
</comment>
<accession>A0A5R2AT72</accession>
<sequence>MTHDNRFLEFLPSFNHTDPVFKEMFGDASRPEFSPVTNINDINKGSLYNGIEWHLRYQDGAATAAVLTEAFGYFLKDWAKLLRVEKPGALSDEDFVGYIVGYILSGQCSYPKIAEIFPKPDFFVLKTNEFGFAVGVSAAGAGIEPPGPGSSGVSSIATPDRGLTYILYSDPSKLTETQLIKLNRIVAAGTAVYAGEF</sequence>
<reference evidence="1 2" key="1">
    <citation type="journal article" date="2019" name="PLoS Negl. Trop. Dis.">
        <title>Revisiting the worldwide diversity of Leptospira species in the environment.</title>
        <authorList>
            <person name="Vincent A.T."/>
            <person name="Schiettekatte O."/>
            <person name="Bourhy P."/>
            <person name="Veyrier F.J."/>
            <person name="Picardeau M."/>
        </authorList>
    </citation>
    <scope>NUCLEOTIDE SEQUENCE [LARGE SCALE GENOMIC DNA]</scope>
    <source>
        <strain evidence="1 2">SSW18</strain>
    </source>
</reference>
<gene>
    <name evidence="1" type="ORF">EHO57_13850</name>
</gene>
<dbReference type="AlphaFoldDB" id="A0A5R2AT72"/>
<proteinExistence type="predicted"/>